<evidence type="ECO:0008006" key="3">
    <source>
        <dbReference type="Google" id="ProtNLM"/>
    </source>
</evidence>
<dbReference type="AlphaFoldDB" id="A0A7V3JA05"/>
<protein>
    <recommendedName>
        <fullName evidence="3">Prepilin-type N-terminal cleavage/methylation domain-containing protein</fullName>
    </recommendedName>
</protein>
<dbReference type="EMBL" id="DTGG01000061">
    <property type="protein sequence ID" value="HFZ08858.1"/>
    <property type="molecule type" value="Genomic_DNA"/>
</dbReference>
<keyword evidence="1" id="KW-1133">Transmembrane helix</keyword>
<keyword evidence="1" id="KW-0812">Transmembrane</keyword>
<comment type="caution">
    <text evidence="2">The sequence shown here is derived from an EMBL/GenBank/DDBJ whole genome shotgun (WGS) entry which is preliminary data.</text>
</comment>
<feature type="transmembrane region" description="Helical" evidence="1">
    <location>
        <begin position="6"/>
        <end position="27"/>
    </location>
</feature>
<name>A0A7V3JA05_UNCC3</name>
<gene>
    <name evidence="2" type="ORF">ENV41_01845</name>
</gene>
<sequence>MKGLTLIETIVALGVTMTIILAAYTGYSAHQKAYQEGLIYVELAQNGRIALDRMSREIRQTPAIVTALPPDQTQPAATEIMFQDGHEASKIQYISYYLDSTNLKRRLAHYYFPSEPDQWVPKDSQDEQGNPPISVIDEDNTIAENITSLGFYGEKVIHIDLILEKLNKKLDFQTAIWSRNL</sequence>
<proteinExistence type="predicted"/>
<keyword evidence="1" id="KW-0472">Membrane</keyword>
<organism evidence="2">
    <name type="scientific">candidate division CPR3 bacterium</name>
    <dbReference type="NCBI Taxonomy" id="2268181"/>
    <lineage>
        <taxon>Bacteria</taxon>
        <taxon>Bacteria division CPR3</taxon>
    </lineage>
</organism>
<dbReference type="PROSITE" id="PS00409">
    <property type="entry name" value="PROKAR_NTER_METHYL"/>
    <property type="match status" value="1"/>
</dbReference>
<dbReference type="InterPro" id="IPR012902">
    <property type="entry name" value="N_methyl_site"/>
</dbReference>
<reference evidence="2" key="1">
    <citation type="journal article" date="2020" name="mSystems">
        <title>Genome- and Community-Level Interaction Insights into Carbon Utilization and Element Cycling Functions of Hydrothermarchaeota in Hydrothermal Sediment.</title>
        <authorList>
            <person name="Zhou Z."/>
            <person name="Liu Y."/>
            <person name="Xu W."/>
            <person name="Pan J."/>
            <person name="Luo Z.H."/>
            <person name="Li M."/>
        </authorList>
    </citation>
    <scope>NUCLEOTIDE SEQUENCE [LARGE SCALE GENOMIC DNA]</scope>
    <source>
        <strain evidence="2">SpSt-757</strain>
    </source>
</reference>
<evidence type="ECO:0000256" key="1">
    <source>
        <dbReference type="SAM" id="Phobius"/>
    </source>
</evidence>
<evidence type="ECO:0000313" key="2">
    <source>
        <dbReference type="EMBL" id="HFZ08858.1"/>
    </source>
</evidence>
<accession>A0A7V3JA05</accession>